<accession>A0A2M9C0P1</accession>
<dbReference type="OrthoDB" id="1272926at2"/>
<evidence type="ECO:0000256" key="2">
    <source>
        <dbReference type="SAM" id="SignalP"/>
    </source>
</evidence>
<protein>
    <submittedName>
        <fullName evidence="4">Putative secreted protein (Por secretion system target)</fullName>
    </submittedName>
</protein>
<evidence type="ECO:0000256" key="1">
    <source>
        <dbReference type="ARBA" id="ARBA00022729"/>
    </source>
</evidence>
<keyword evidence="1 2" id="KW-0732">Signal</keyword>
<evidence type="ECO:0000259" key="3">
    <source>
        <dbReference type="Pfam" id="PF18962"/>
    </source>
</evidence>
<name>A0A2M9C0P1_9FLAO</name>
<feature type="chain" id="PRO_5014883388" evidence="2">
    <location>
        <begin position="20"/>
        <end position="667"/>
    </location>
</feature>
<reference evidence="4 5" key="1">
    <citation type="submission" date="2017-11" db="EMBL/GenBank/DDBJ databases">
        <title>Genomic Encyclopedia of Archaeal and Bacterial Type Strains, Phase II (KMG-II): From Individual Species to Whole Genera.</title>
        <authorList>
            <person name="Goeker M."/>
        </authorList>
    </citation>
    <scope>NUCLEOTIDE SEQUENCE [LARGE SCALE GENOMIC DNA]</scope>
    <source>
        <strain evidence="4 5">DSM 27617</strain>
    </source>
</reference>
<sequence>MKKNLLTIALLATMCSVQAQLLHVDNSANVYVSQGTLVYSGGGVQTKGTGTVENHGNFMIQGAATDVFRNLDASGTEIITGNTGGSFVNKLNQAGNFALRNTAPLGDQTVPLSTLNYTYGQLYISGIPQNNITGVVNQEFTSVNHGAYQQIGLPFWGKDFSTLSELGKTFNTTRWSQNEALVWNNALTVFDNLPSTTLGTTARPAYSYYILGGGGTGSAWANNGLATTRTVIGKPVSDLDNSQVTLSGAGSTVNYGAGGSAVNGYNEKYNTYLGDYFAYSRNNVWDGSDFGKNLYFFGNPYLTNLDLNNLITPGDPDFISNLYGIRFEPTAGGTTYVAGSGGSAISFKFVTRSGNIWVGDTEYLNVRPFGSFVIKLNDNTASPAPTLNFANLRRFNYHSRAAGTTYSPTANKNGTNNTTGSVKQLAVVGLDSNGKELARTYYVVSPSSINGHSVNATSQVGNSNTYDLGTYEEDAVNGGYDPNYQNSYWLYINEANDSFVGKNIKMVRYTSNISSFQFFIKENGSALPNGVHDLSTGIGFYFKGPNGVLQPISQGQTIAATGNAEQEYDLYYGLPSSVLGSSEVANAPSRTVVAYSPAIDDYIVKFDPKWKKATIQVFDMSGKLVVSEKNVDAASDFTIRLQKKLKTVYVVKIVSDKGETVQTKIER</sequence>
<dbReference type="Proteomes" id="UP000228740">
    <property type="component" value="Unassembled WGS sequence"/>
</dbReference>
<dbReference type="InterPro" id="IPR026444">
    <property type="entry name" value="Secre_tail"/>
</dbReference>
<dbReference type="EMBL" id="PGFD01000002">
    <property type="protein sequence ID" value="PJJ64009.1"/>
    <property type="molecule type" value="Genomic_DNA"/>
</dbReference>
<keyword evidence="5" id="KW-1185">Reference proteome</keyword>
<feature type="domain" description="Secretion system C-terminal sorting" evidence="3">
    <location>
        <begin position="597"/>
        <end position="664"/>
    </location>
</feature>
<dbReference type="NCBIfam" id="TIGR04183">
    <property type="entry name" value="Por_Secre_tail"/>
    <property type="match status" value="1"/>
</dbReference>
<evidence type="ECO:0000313" key="5">
    <source>
        <dbReference type="Proteomes" id="UP000228740"/>
    </source>
</evidence>
<dbReference type="Pfam" id="PF18962">
    <property type="entry name" value="Por_Secre_tail"/>
    <property type="match status" value="1"/>
</dbReference>
<dbReference type="AlphaFoldDB" id="A0A2M9C0P1"/>
<organism evidence="4 5">
    <name type="scientific">Chryseobacterium geocarposphaerae</name>
    <dbReference type="NCBI Taxonomy" id="1416776"/>
    <lineage>
        <taxon>Bacteria</taxon>
        <taxon>Pseudomonadati</taxon>
        <taxon>Bacteroidota</taxon>
        <taxon>Flavobacteriia</taxon>
        <taxon>Flavobacteriales</taxon>
        <taxon>Weeksellaceae</taxon>
        <taxon>Chryseobacterium group</taxon>
        <taxon>Chryseobacterium</taxon>
    </lineage>
</organism>
<proteinExistence type="predicted"/>
<feature type="signal peptide" evidence="2">
    <location>
        <begin position="1"/>
        <end position="19"/>
    </location>
</feature>
<gene>
    <name evidence="4" type="ORF">CLV73_2362</name>
</gene>
<evidence type="ECO:0000313" key="4">
    <source>
        <dbReference type="EMBL" id="PJJ64009.1"/>
    </source>
</evidence>
<dbReference type="RefSeq" id="WP_100377063.1">
    <property type="nucleotide sequence ID" value="NZ_PGFD01000002.1"/>
</dbReference>
<comment type="caution">
    <text evidence="4">The sequence shown here is derived from an EMBL/GenBank/DDBJ whole genome shotgun (WGS) entry which is preliminary data.</text>
</comment>